<protein>
    <submittedName>
        <fullName evidence="1">Uncharacterized protein</fullName>
    </submittedName>
</protein>
<gene>
    <name evidence="1" type="ORF">RRG08_022177</name>
</gene>
<sequence length="169" mass="18861">MRPQEQCQVEVVERGARDGGLRNQLLSHSGQLNVGLTYADKQKRRRGLVYGGMTNVKDPLDILLVAGRCSEPLSFTTYASFHSLRANQSQNVLTFCHVEASVQLTPSITYDLSNARHSHCVNIFTSPESVGEGFRSSVGQQQPPWLTGRTSCLSIKVLTLLLWSQWENR</sequence>
<name>A0AAE1AHY0_9GAST</name>
<evidence type="ECO:0000313" key="2">
    <source>
        <dbReference type="Proteomes" id="UP001283361"/>
    </source>
</evidence>
<comment type="caution">
    <text evidence="1">The sequence shown here is derived from an EMBL/GenBank/DDBJ whole genome shotgun (WGS) entry which is preliminary data.</text>
</comment>
<evidence type="ECO:0000313" key="1">
    <source>
        <dbReference type="EMBL" id="KAK3787885.1"/>
    </source>
</evidence>
<proteinExistence type="predicted"/>
<dbReference type="EMBL" id="JAWDGP010001827">
    <property type="protein sequence ID" value="KAK3787885.1"/>
    <property type="molecule type" value="Genomic_DNA"/>
</dbReference>
<dbReference type="Proteomes" id="UP001283361">
    <property type="component" value="Unassembled WGS sequence"/>
</dbReference>
<reference evidence="1" key="1">
    <citation type="journal article" date="2023" name="G3 (Bethesda)">
        <title>A reference genome for the long-term kleptoplast-retaining sea slug Elysia crispata morphotype clarki.</title>
        <authorList>
            <person name="Eastman K.E."/>
            <person name="Pendleton A.L."/>
            <person name="Shaikh M.A."/>
            <person name="Suttiyut T."/>
            <person name="Ogas R."/>
            <person name="Tomko P."/>
            <person name="Gavelis G."/>
            <person name="Widhalm J.R."/>
            <person name="Wisecaver J.H."/>
        </authorList>
    </citation>
    <scope>NUCLEOTIDE SEQUENCE</scope>
    <source>
        <strain evidence="1">ECLA1</strain>
    </source>
</reference>
<dbReference type="AlphaFoldDB" id="A0AAE1AHY0"/>
<accession>A0AAE1AHY0</accession>
<organism evidence="1 2">
    <name type="scientific">Elysia crispata</name>
    <name type="common">lettuce slug</name>
    <dbReference type="NCBI Taxonomy" id="231223"/>
    <lineage>
        <taxon>Eukaryota</taxon>
        <taxon>Metazoa</taxon>
        <taxon>Spiralia</taxon>
        <taxon>Lophotrochozoa</taxon>
        <taxon>Mollusca</taxon>
        <taxon>Gastropoda</taxon>
        <taxon>Heterobranchia</taxon>
        <taxon>Euthyneura</taxon>
        <taxon>Panpulmonata</taxon>
        <taxon>Sacoglossa</taxon>
        <taxon>Placobranchoidea</taxon>
        <taxon>Plakobranchidae</taxon>
        <taxon>Elysia</taxon>
    </lineage>
</organism>
<keyword evidence="2" id="KW-1185">Reference proteome</keyword>